<keyword evidence="4 7" id="KW-0949">S-adenosyl-L-methionine</keyword>
<evidence type="ECO:0000256" key="3">
    <source>
        <dbReference type="ARBA" id="ARBA00022679"/>
    </source>
</evidence>
<feature type="binding site" evidence="7">
    <location>
        <position position="96"/>
    </location>
    <ligand>
        <name>S-adenosyl-L-methionine</name>
        <dbReference type="ChEBI" id="CHEBI:59789"/>
    </ligand>
</feature>
<dbReference type="InterPro" id="IPR029028">
    <property type="entry name" value="Alpha/beta_knot_MTases"/>
</dbReference>
<dbReference type="Pfam" id="PF12105">
    <property type="entry name" value="SpoU_methylas_C"/>
    <property type="match status" value="1"/>
</dbReference>
<dbReference type="CDD" id="cd18092">
    <property type="entry name" value="SpoU-like_TrmH"/>
    <property type="match status" value="1"/>
</dbReference>
<evidence type="ECO:0000256" key="4">
    <source>
        <dbReference type="ARBA" id="ARBA00022691"/>
    </source>
</evidence>
<dbReference type="NCBIfam" id="NF008295">
    <property type="entry name" value="PRK11081.1"/>
    <property type="match status" value="1"/>
</dbReference>
<evidence type="ECO:0000313" key="10">
    <source>
        <dbReference type="EMBL" id="MBB6542085.1"/>
    </source>
</evidence>
<dbReference type="InterPro" id="IPR029026">
    <property type="entry name" value="tRNA_m1G_MTases_N"/>
</dbReference>
<evidence type="ECO:0000256" key="6">
    <source>
        <dbReference type="ARBA" id="ARBA00022884"/>
    </source>
</evidence>
<organism evidence="10 11">
    <name type="scientific">Thalassotalea piscium</name>
    <dbReference type="NCBI Taxonomy" id="1230533"/>
    <lineage>
        <taxon>Bacteria</taxon>
        <taxon>Pseudomonadati</taxon>
        <taxon>Pseudomonadota</taxon>
        <taxon>Gammaproteobacteria</taxon>
        <taxon>Alteromonadales</taxon>
        <taxon>Colwelliaceae</taxon>
        <taxon>Thalassotalea</taxon>
    </lineage>
</organism>
<dbReference type="Proteomes" id="UP000537141">
    <property type="component" value="Unassembled WGS sequence"/>
</dbReference>
<dbReference type="GO" id="GO:0002938">
    <property type="term" value="P:tRNA guanine ribose methylation"/>
    <property type="evidence" value="ECO:0007669"/>
    <property type="project" value="UniProtKB-UniRule"/>
</dbReference>
<dbReference type="InterPro" id="IPR001537">
    <property type="entry name" value="SpoU_MeTrfase"/>
</dbReference>
<keyword evidence="3 7" id="KW-0808">Transferase</keyword>
<feature type="binding site" evidence="7">
    <location>
        <position position="139"/>
    </location>
    <ligand>
        <name>S-adenosyl-L-methionine</name>
        <dbReference type="ChEBI" id="CHEBI:59789"/>
    </ligand>
</feature>
<comment type="function">
    <text evidence="7">Catalyzes the 2'-O methylation of guanosine at position 18 in tRNA.</text>
</comment>
<evidence type="ECO:0000256" key="5">
    <source>
        <dbReference type="ARBA" id="ARBA00022694"/>
    </source>
</evidence>
<keyword evidence="1 7" id="KW-0820">tRNA-binding</keyword>
<dbReference type="Gene3D" id="3.40.1280.10">
    <property type="match status" value="1"/>
</dbReference>
<dbReference type="PANTHER" id="PTHR43453:SF1">
    <property type="entry name" value="TRNA_RRNA METHYLTRANSFERASE SPOU TYPE DOMAIN-CONTAINING PROTEIN"/>
    <property type="match status" value="1"/>
</dbReference>
<keyword evidence="11" id="KW-1185">Reference proteome</keyword>
<evidence type="ECO:0000256" key="7">
    <source>
        <dbReference type="HAMAP-Rule" id="MF_02060"/>
    </source>
</evidence>
<evidence type="ECO:0000259" key="9">
    <source>
        <dbReference type="Pfam" id="PF12105"/>
    </source>
</evidence>
<comment type="caution">
    <text evidence="10">The sequence shown here is derived from an EMBL/GenBank/DDBJ whole genome shotgun (WGS) entry which is preliminary data.</text>
</comment>
<evidence type="ECO:0000256" key="1">
    <source>
        <dbReference type="ARBA" id="ARBA00022555"/>
    </source>
</evidence>
<proteinExistence type="inferred from homology"/>
<gene>
    <name evidence="7" type="primary">trmH</name>
    <name evidence="10" type="ORF">HNQ55_000560</name>
</gene>
<accession>A0A7X0TSH0</accession>
<evidence type="ECO:0000256" key="2">
    <source>
        <dbReference type="ARBA" id="ARBA00022603"/>
    </source>
</evidence>
<keyword evidence="2 7" id="KW-0489">Methyltransferase</keyword>
<feature type="domain" description="RNA methyltransferase SpoU/TrmH type C-terminal" evidence="9">
    <location>
        <begin position="163"/>
        <end position="215"/>
    </location>
</feature>
<dbReference type="GO" id="GO:0141100">
    <property type="term" value="F:tRNA (guanine(18)-2'-O)-methyltransferase activity"/>
    <property type="evidence" value="ECO:0007669"/>
    <property type="project" value="UniProtKB-UniRule"/>
</dbReference>
<dbReference type="GO" id="GO:0000049">
    <property type="term" value="F:tRNA binding"/>
    <property type="evidence" value="ECO:0007669"/>
    <property type="project" value="UniProtKB-UniRule"/>
</dbReference>
<dbReference type="EMBL" id="JACHHU010000002">
    <property type="protein sequence ID" value="MBB6542085.1"/>
    <property type="molecule type" value="Genomic_DNA"/>
</dbReference>
<dbReference type="Pfam" id="PF00588">
    <property type="entry name" value="SpoU_methylase"/>
    <property type="match status" value="1"/>
</dbReference>
<keyword evidence="6 7" id="KW-0694">RNA-binding</keyword>
<sequence>MTPERLQRINAMLDQRQPDLTVCMEGVHKTHNLAAVVRTADAIGVSDVHAVWKNEQMRVSGGSAAGSQNWIDVHSYTKTEDAIAQLKAQNMQVLVTNLSDTAVDFREIDYTKPTAIILGQEKFGASETALTLADQDIVIPMVGMVQSLNVSVACSVVLYEAQRQRQAAGLYNTPRISEERRQRFLFEGGHPIFAQACQRKGLPYPQIDENGQIIASDQWWQKMQMTKETWQDLDS</sequence>
<comment type="similarity">
    <text evidence="7">Belongs to the class IV-like SAM-binding methyltransferase superfamily. RNA methyltransferase TrmH family.</text>
</comment>
<dbReference type="EC" id="2.1.1.34" evidence="7"/>
<name>A0A7X0TSH0_9GAMM</name>
<feature type="domain" description="tRNA/rRNA methyltransferase SpoU type" evidence="8">
    <location>
        <begin position="20"/>
        <end position="159"/>
    </location>
</feature>
<dbReference type="InterPro" id="IPR033671">
    <property type="entry name" value="TrmH"/>
</dbReference>
<dbReference type="AlphaFoldDB" id="A0A7X0TSH0"/>
<comment type="caution">
    <text evidence="7">Lacks conserved residue(s) required for the propagation of feature annotation.</text>
</comment>
<dbReference type="PANTHER" id="PTHR43453">
    <property type="entry name" value="RRNA METHYLASE-LIKE"/>
    <property type="match status" value="1"/>
</dbReference>
<evidence type="ECO:0000313" key="11">
    <source>
        <dbReference type="Proteomes" id="UP000537141"/>
    </source>
</evidence>
<dbReference type="SUPFAM" id="SSF75217">
    <property type="entry name" value="alpha/beta knot"/>
    <property type="match status" value="1"/>
</dbReference>
<comment type="catalytic activity">
    <reaction evidence="7">
        <text>guanosine(18) in tRNA + S-adenosyl-L-methionine = 2'-O-methylguanosine(18) in tRNA + S-adenosyl-L-homocysteine + H(+)</text>
        <dbReference type="Rhea" id="RHEA:20077"/>
        <dbReference type="Rhea" id="RHEA-COMP:10190"/>
        <dbReference type="Rhea" id="RHEA-COMP:10192"/>
        <dbReference type="ChEBI" id="CHEBI:15378"/>
        <dbReference type="ChEBI" id="CHEBI:57856"/>
        <dbReference type="ChEBI" id="CHEBI:59789"/>
        <dbReference type="ChEBI" id="CHEBI:74269"/>
        <dbReference type="ChEBI" id="CHEBI:74445"/>
        <dbReference type="EC" id="2.1.1.34"/>
    </reaction>
</comment>
<keyword evidence="5 7" id="KW-0819">tRNA processing</keyword>
<dbReference type="InterPro" id="IPR022724">
    <property type="entry name" value="rRNA_MeTrfase_SpoU_C"/>
</dbReference>
<reference evidence="10 11" key="1">
    <citation type="submission" date="2020-08" db="EMBL/GenBank/DDBJ databases">
        <title>Genomic Encyclopedia of Type Strains, Phase IV (KMG-IV): sequencing the most valuable type-strain genomes for metagenomic binning, comparative biology and taxonomic classification.</title>
        <authorList>
            <person name="Goeker M."/>
        </authorList>
    </citation>
    <scope>NUCLEOTIDE SEQUENCE [LARGE SCALE GENOMIC DNA]</scope>
    <source>
        <strain evidence="10 11">DSM 26287</strain>
    </source>
</reference>
<dbReference type="RefSeq" id="WP_184422333.1">
    <property type="nucleotide sequence ID" value="NZ_AP027362.1"/>
</dbReference>
<feature type="binding site" evidence="7">
    <location>
        <position position="148"/>
    </location>
    <ligand>
        <name>S-adenosyl-L-methionine</name>
        <dbReference type="ChEBI" id="CHEBI:59789"/>
    </ligand>
</feature>
<dbReference type="HAMAP" id="MF_02060">
    <property type="entry name" value="tRNA_methyltr_TrmH"/>
    <property type="match status" value="1"/>
</dbReference>
<evidence type="ECO:0000259" key="8">
    <source>
        <dbReference type="Pfam" id="PF00588"/>
    </source>
</evidence>
<protein>
    <recommendedName>
        <fullName evidence="7">tRNA (guanosine(18)-2'-O)-methyltransferase</fullName>
        <ecNumber evidence="7">2.1.1.34</ecNumber>
    </recommendedName>
    <alternativeName>
        <fullName evidence="7">tRNA [Gm18] methyltransferase</fullName>
    </alternativeName>
</protein>